<dbReference type="AlphaFoldDB" id="A0A6A6STG5"/>
<dbReference type="Proteomes" id="UP000799324">
    <property type="component" value="Unassembled WGS sequence"/>
</dbReference>
<dbReference type="Pfam" id="PF24883">
    <property type="entry name" value="NPHP3_N"/>
    <property type="match status" value="1"/>
</dbReference>
<proteinExistence type="predicted"/>
<accession>A0A6A6STG5</accession>
<reference evidence="4" key="1">
    <citation type="journal article" date="2020" name="Stud. Mycol.">
        <title>101 Dothideomycetes genomes: a test case for predicting lifestyles and emergence of pathogens.</title>
        <authorList>
            <person name="Haridas S."/>
            <person name="Albert R."/>
            <person name="Binder M."/>
            <person name="Bloem J."/>
            <person name="Labutti K."/>
            <person name="Salamov A."/>
            <person name="Andreopoulos B."/>
            <person name="Baker S."/>
            <person name="Barry K."/>
            <person name="Bills G."/>
            <person name="Bluhm B."/>
            <person name="Cannon C."/>
            <person name="Castanera R."/>
            <person name="Culley D."/>
            <person name="Daum C."/>
            <person name="Ezra D."/>
            <person name="Gonzalez J."/>
            <person name="Henrissat B."/>
            <person name="Kuo A."/>
            <person name="Liang C."/>
            <person name="Lipzen A."/>
            <person name="Lutzoni F."/>
            <person name="Magnuson J."/>
            <person name="Mondo S."/>
            <person name="Nolan M."/>
            <person name="Ohm R."/>
            <person name="Pangilinan J."/>
            <person name="Park H.-J."/>
            <person name="Ramirez L."/>
            <person name="Alfaro M."/>
            <person name="Sun H."/>
            <person name="Tritt A."/>
            <person name="Yoshinaga Y."/>
            <person name="Zwiers L.-H."/>
            <person name="Turgeon B."/>
            <person name="Goodwin S."/>
            <person name="Spatafora J."/>
            <person name="Crous P."/>
            <person name="Grigoriev I."/>
        </authorList>
    </citation>
    <scope>NUCLEOTIDE SEQUENCE</scope>
    <source>
        <strain evidence="4">CBS 122681</strain>
    </source>
</reference>
<name>A0A6A6STG5_9PLEO</name>
<evidence type="ECO:0000313" key="5">
    <source>
        <dbReference type="Proteomes" id="UP000799324"/>
    </source>
</evidence>
<feature type="domain" description="DUF7791" evidence="3">
    <location>
        <begin position="611"/>
        <end position="678"/>
    </location>
</feature>
<evidence type="ECO:0000259" key="2">
    <source>
        <dbReference type="Pfam" id="PF24883"/>
    </source>
</evidence>
<gene>
    <name evidence="4" type="ORF">K491DRAFT_668438</name>
</gene>
<dbReference type="OrthoDB" id="443402at2759"/>
<dbReference type="PANTHER" id="PTHR10039:SF5">
    <property type="entry name" value="NACHT DOMAIN-CONTAINING PROTEIN"/>
    <property type="match status" value="1"/>
</dbReference>
<feature type="domain" description="Nephrocystin 3-like N-terminal" evidence="2">
    <location>
        <begin position="284"/>
        <end position="448"/>
    </location>
</feature>
<dbReference type="PANTHER" id="PTHR10039">
    <property type="entry name" value="AMELOGENIN"/>
    <property type="match status" value="1"/>
</dbReference>
<dbReference type="InterPro" id="IPR056884">
    <property type="entry name" value="NPHP3-like_N"/>
</dbReference>
<protein>
    <submittedName>
        <fullName evidence="4">Uncharacterized protein</fullName>
    </submittedName>
</protein>
<dbReference type="EMBL" id="MU004481">
    <property type="protein sequence ID" value="KAF2649728.1"/>
    <property type="molecule type" value="Genomic_DNA"/>
</dbReference>
<sequence>MEALAGLAVFGIACNVMQTIGFSLEACAACKRVWQGRSPAPELDAHRTALQKAAHDLQQSLISPSSQTSGTPQEAELRKTAGEITRLAQKLEKQLNDCKSSAIKYLVVKKHKIDRLSQSLKDLQGIMELRILLSLREKLASQHASLEQRLGGIDQNTANFIQQLASGNTKLDTLVDCTTGKVRTIIEREAEKTRVQAAANTLAIRDLVVEESTDTRSRFETTFNDNRTIEVQTARVDAFLDSLRYPEMNTRRNASAINNNHEGTYQWIFEDYPEPINRNQKKWDDFRDWLQSEEKTYWISGKAGSGKSSLILQLIDDKRTKAYLERWSTDAMVISAFIWNAGSSLQRSQVGVLATLLHQSFSGNKQAAADYLNDHDLLSSKRTISDWSKAELLQTLKSVICSRLPPVCIFIDGLDEIDPKEHNGAYGLLEMLENLASLQNIKMCLGSREEPVFAAKLTTYPRLRLQDLTWNDMSTFVKESFASYLRESSSKPITSRQVQALVNTIIARADGVFLWVRLVMKSIRNGLLFFDDCDNLNRRIGLLPSDLSGLYANMFERLNQDDQQLYQAETALYFNAVFDTFDHNRTLFEAVLISKPSLLRAFLSGSDELTREYVIEQCRAVRHQILAKCVGLIEIFEPENNSENIAQSVITFMHRSVRDFLQDTQEGQRLLVYDVRQPAEREITSLFSAMVDSTCSATYSGSPEDSDMLILQNIFGSLSDHCHSPRSVPIWSIPSLELPLLDLISGFLHRRCPSILVDNAMLEFAAIMGSKEFLTRFMQSFSQCCSPAKQMWMDRILSCAADLPRVSVRSPAFWSDEGMLRYASLLTWSLHEGADPNFLPPAINFSPVLRGIYQTAVVQLLQRLVSVLYDDFRGINETAPHSRNIWMNLVSEFLENGGDVKSRCLQNVALPYTGFNRFGVLAWWPRPEWVRRIGRGTSLLCEMNVCQMFRGVKEKLEGWIESCNLPEPRKRHLRLLLEDNGSEPEKAILIERLIDGQKSYYSPTSEVPGREPTKESWAEILPFSVVRVQPVELLVSIGYLPQEAATHNADEVLYVPEGQFWPSPRVWIFPKQIGHTSQNTTTF</sequence>
<dbReference type="InterPro" id="IPR056693">
    <property type="entry name" value="DUF7791"/>
</dbReference>
<dbReference type="InterPro" id="IPR027417">
    <property type="entry name" value="P-loop_NTPase"/>
</dbReference>
<keyword evidence="1" id="KW-0677">Repeat</keyword>
<evidence type="ECO:0000256" key="1">
    <source>
        <dbReference type="ARBA" id="ARBA00022737"/>
    </source>
</evidence>
<organism evidence="4 5">
    <name type="scientific">Lophiostoma macrostomum CBS 122681</name>
    <dbReference type="NCBI Taxonomy" id="1314788"/>
    <lineage>
        <taxon>Eukaryota</taxon>
        <taxon>Fungi</taxon>
        <taxon>Dikarya</taxon>
        <taxon>Ascomycota</taxon>
        <taxon>Pezizomycotina</taxon>
        <taxon>Dothideomycetes</taxon>
        <taxon>Pleosporomycetidae</taxon>
        <taxon>Pleosporales</taxon>
        <taxon>Lophiostomataceae</taxon>
        <taxon>Lophiostoma</taxon>
    </lineage>
</organism>
<keyword evidence="5" id="KW-1185">Reference proteome</keyword>
<dbReference type="SUPFAM" id="SSF52540">
    <property type="entry name" value="P-loop containing nucleoside triphosphate hydrolases"/>
    <property type="match status" value="1"/>
</dbReference>
<dbReference type="Pfam" id="PF25053">
    <property type="entry name" value="DUF7791"/>
    <property type="match status" value="1"/>
</dbReference>
<dbReference type="Gene3D" id="3.40.50.300">
    <property type="entry name" value="P-loop containing nucleotide triphosphate hydrolases"/>
    <property type="match status" value="1"/>
</dbReference>
<evidence type="ECO:0000259" key="3">
    <source>
        <dbReference type="Pfam" id="PF25053"/>
    </source>
</evidence>
<evidence type="ECO:0000313" key="4">
    <source>
        <dbReference type="EMBL" id="KAF2649728.1"/>
    </source>
</evidence>